<dbReference type="Gene3D" id="3.40.50.150">
    <property type="entry name" value="Vaccinia Virus protein VP39"/>
    <property type="match status" value="1"/>
</dbReference>
<organism evidence="2 3">
    <name type="scientific">Streptomyces natalensis ATCC 27448</name>
    <dbReference type="NCBI Taxonomy" id="1240678"/>
    <lineage>
        <taxon>Bacteria</taxon>
        <taxon>Bacillati</taxon>
        <taxon>Actinomycetota</taxon>
        <taxon>Actinomycetes</taxon>
        <taxon>Kitasatosporales</taxon>
        <taxon>Streptomycetaceae</taxon>
        <taxon>Streptomyces</taxon>
    </lineage>
</organism>
<gene>
    <name evidence="2" type="ORF">SNA_27270</name>
</gene>
<evidence type="ECO:0000313" key="2">
    <source>
        <dbReference type="EMBL" id="KIZ15287.1"/>
    </source>
</evidence>
<protein>
    <recommendedName>
        <fullName evidence="1">Methyltransferase type 11 domain-containing protein</fullName>
    </recommendedName>
</protein>
<dbReference type="Proteomes" id="UP000032458">
    <property type="component" value="Unassembled WGS sequence"/>
</dbReference>
<dbReference type="PANTHER" id="PTHR43591">
    <property type="entry name" value="METHYLTRANSFERASE"/>
    <property type="match status" value="1"/>
</dbReference>
<dbReference type="Pfam" id="PF08241">
    <property type="entry name" value="Methyltransf_11"/>
    <property type="match status" value="1"/>
</dbReference>
<dbReference type="InterPro" id="IPR029063">
    <property type="entry name" value="SAM-dependent_MTases_sf"/>
</dbReference>
<sequence length="337" mass="37335">MVSIGIEGISVAGSDLLAQLDQLRVHSPKMHQCIDRSRLHSWKKEQEADEVIRDDFGSDIAGGRGSSYVRAQQLNVDARAAGIRQLIELMTQGSEGTQAIVDLLGGDGLVRRVCSRIGLSDVEIMTCDASPHMVQTAWATGVPALLQRAERQLFRSGSVDGVLLAYGTHHIPPTLRQLVAEESYRVLRPGGAFLLHDFLSGSPMDTWFTKVVDRHSHTGHDYAHFSEDEIGQYLAEVGFDFKIMEIDDSYTATGVTPDEAEQNLGEYLVDMYGLRKVVESLGPQQAHRWAIEQAKSIFRYPEQPGMTSSSTVERIDDSSLWRCTVPRRAVIGIGWKP</sequence>
<name>A0A0D7CIQ0_9ACTN</name>
<dbReference type="PATRIC" id="fig|1240678.4.peg.5806"/>
<comment type="caution">
    <text evidence="2">The sequence shown here is derived from an EMBL/GenBank/DDBJ whole genome shotgun (WGS) entry which is preliminary data.</text>
</comment>
<accession>A0A0D7CIQ0</accession>
<proteinExistence type="predicted"/>
<dbReference type="PANTHER" id="PTHR43591:SF24">
    <property type="entry name" value="2-METHOXY-6-POLYPRENYL-1,4-BENZOQUINOL METHYLASE, MITOCHONDRIAL"/>
    <property type="match status" value="1"/>
</dbReference>
<evidence type="ECO:0000259" key="1">
    <source>
        <dbReference type="Pfam" id="PF08241"/>
    </source>
</evidence>
<dbReference type="GO" id="GO:0008757">
    <property type="term" value="F:S-adenosylmethionine-dependent methyltransferase activity"/>
    <property type="evidence" value="ECO:0007669"/>
    <property type="project" value="InterPro"/>
</dbReference>
<reference evidence="2 3" key="1">
    <citation type="submission" date="2014-09" db="EMBL/GenBank/DDBJ databases">
        <title>Draft genome sequence of Streptomyces natalensis ATCC 27448, producer of the antifungal pimaricin.</title>
        <authorList>
            <person name="Mendes M.V."/>
            <person name="Beites T."/>
            <person name="Pires S."/>
            <person name="Santos C.L."/>
            <person name="Moradas-Ferreira P."/>
        </authorList>
    </citation>
    <scope>NUCLEOTIDE SEQUENCE [LARGE SCALE GENOMIC DNA]</scope>
    <source>
        <strain evidence="2 3">ATCC 27448</strain>
    </source>
</reference>
<dbReference type="EMBL" id="JRKI01000034">
    <property type="protein sequence ID" value="KIZ15287.1"/>
    <property type="molecule type" value="Genomic_DNA"/>
</dbReference>
<dbReference type="AlphaFoldDB" id="A0A0D7CIQ0"/>
<dbReference type="RefSeq" id="WP_030066058.1">
    <property type="nucleotide sequence ID" value="NZ_JRKI01000034.1"/>
</dbReference>
<dbReference type="InterPro" id="IPR013216">
    <property type="entry name" value="Methyltransf_11"/>
</dbReference>
<keyword evidence="3" id="KW-1185">Reference proteome</keyword>
<dbReference type="SUPFAM" id="SSF53335">
    <property type="entry name" value="S-adenosyl-L-methionine-dependent methyltransferases"/>
    <property type="match status" value="1"/>
</dbReference>
<dbReference type="CDD" id="cd02440">
    <property type="entry name" value="AdoMet_MTases"/>
    <property type="match status" value="1"/>
</dbReference>
<feature type="domain" description="Methyltransferase type 11" evidence="1">
    <location>
        <begin position="104"/>
        <end position="194"/>
    </location>
</feature>
<evidence type="ECO:0000313" key="3">
    <source>
        <dbReference type="Proteomes" id="UP000032458"/>
    </source>
</evidence>